<feature type="transmembrane region" description="Helical" evidence="6">
    <location>
        <begin position="635"/>
        <end position="655"/>
    </location>
</feature>
<keyword evidence="9" id="KW-0560">Oxidoreductase</keyword>
<dbReference type="InterPro" id="IPR000298">
    <property type="entry name" value="Cyt_c_oxidase-like_su3"/>
</dbReference>
<dbReference type="EC" id="1.9.3.1" evidence="9"/>
<feature type="domain" description="Heme-copper oxidase subunit III family profile" evidence="7">
    <location>
        <begin position="601"/>
        <end position="852"/>
    </location>
</feature>
<feature type="transmembrane region" description="Helical" evidence="6">
    <location>
        <begin position="165"/>
        <end position="191"/>
    </location>
</feature>
<dbReference type="GO" id="GO:0016491">
    <property type="term" value="F:oxidoreductase activity"/>
    <property type="evidence" value="ECO:0007669"/>
    <property type="project" value="UniProtKB-KW"/>
</dbReference>
<dbReference type="InterPro" id="IPR023616">
    <property type="entry name" value="Cyt_c_oxase-like_su1_dom"/>
</dbReference>
<dbReference type="GO" id="GO:0020037">
    <property type="term" value="F:heme binding"/>
    <property type="evidence" value="ECO:0007669"/>
    <property type="project" value="InterPro"/>
</dbReference>
<dbReference type="PROSITE" id="PS50855">
    <property type="entry name" value="COX1"/>
    <property type="match status" value="1"/>
</dbReference>
<evidence type="ECO:0000259" key="7">
    <source>
        <dbReference type="PROSITE" id="PS50253"/>
    </source>
</evidence>
<keyword evidence="2" id="KW-0249">Electron transport</keyword>
<dbReference type="GO" id="GO:0016020">
    <property type="term" value="C:membrane"/>
    <property type="evidence" value="ECO:0007669"/>
    <property type="project" value="UniProtKB-SubCell"/>
</dbReference>
<evidence type="ECO:0000313" key="9">
    <source>
        <dbReference type="EMBL" id="CAA9363791.1"/>
    </source>
</evidence>
<protein>
    <submittedName>
        <fullName evidence="9">Cytochrome c oxidase polypeptide I</fullName>
        <ecNumber evidence="9">1.9.3.1</ecNumber>
    </submittedName>
</protein>
<dbReference type="Gene3D" id="1.20.210.10">
    <property type="entry name" value="Cytochrome c oxidase-like, subunit I domain"/>
    <property type="match status" value="1"/>
</dbReference>
<evidence type="ECO:0000259" key="8">
    <source>
        <dbReference type="PROSITE" id="PS50855"/>
    </source>
</evidence>
<feature type="transmembrane region" description="Helical" evidence="6">
    <location>
        <begin position="357"/>
        <end position="376"/>
    </location>
</feature>
<dbReference type="InterPro" id="IPR036927">
    <property type="entry name" value="Cyt_c_oxase-like_su1_sf"/>
</dbReference>
<dbReference type="InterPro" id="IPR000883">
    <property type="entry name" value="Cyt_C_Oxase_1"/>
</dbReference>
<dbReference type="AlphaFoldDB" id="A0A6J4MMF3"/>
<dbReference type="PANTHER" id="PTHR10422:SF18">
    <property type="entry name" value="CYTOCHROME C OXIDASE SUBUNIT 1"/>
    <property type="match status" value="1"/>
</dbReference>
<feature type="transmembrane region" description="Helical" evidence="6">
    <location>
        <begin position="787"/>
        <end position="814"/>
    </location>
</feature>
<keyword evidence="2" id="KW-0679">Respiratory chain</keyword>
<reference evidence="9" key="1">
    <citation type="submission" date="2020-02" db="EMBL/GenBank/DDBJ databases">
        <authorList>
            <person name="Meier V. D."/>
        </authorList>
    </citation>
    <scope>NUCLEOTIDE SEQUENCE</scope>
    <source>
        <strain evidence="9">AVDCRST_MAG68</strain>
    </source>
</reference>
<feature type="transmembrane region" description="Helical" evidence="6">
    <location>
        <begin position="40"/>
        <end position="58"/>
    </location>
</feature>
<organism evidence="9">
    <name type="scientific">uncultured Gemmatimonadota bacterium</name>
    <dbReference type="NCBI Taxonomy" id="203437"/>
    <lineage>
        <taxon>Bacteria</taxon>
        <taxon>Pseudomonadati</taxon>
        <taxon>Gemmatimonadota</taxon>
        <taxon>environmental samples</taxon>
    </lineage>
</organism>
<evidence type="ECO:0000256" key="3">
    <source>
        <dbReference type="ARBA" id="ARBA00022692"/>
    </source>
</evidence>
<feature type="transmembrane region" description="Helical" evidence="6">
    <location>
        <begin position="718"/>
        <end position="738"/>
    </location>
</feature>
<keyword evidence="2" id="KW-0813">Transport</keyword>
<proteinExistence type="predicted"/>
<feature type="transmembrane region" description="Helical" evidence="6">
    <location>
        <begin position="676"/>
        <end position="698"/>
    </location>
</feature>
<sequence>MSIQTPSAPTDERLRGTWQAPPGLRGFASALDHKRTGRRYLVTAFAFLLVGGAEALLVRTQLARADSRLLTPAEYDQLFTMHGVTMIFLYAAPVLVGFSSYLWPLVVGAREMAFPRLNTFAYWMYLCAGIFLYSSALTGRLPDTGWFSYVPLSDRDFTPTLNLDFYLLALLLLTVSTTAVSINYVATFARIRAPGMSLSRLPILVWGTVSSAAANLFALPALTAACAFLFLDRRYGTRFFDPAVDGQPLLWQHLFWMFGHPWVYIVVLPAMGLVSEVIPTFCRRPLVGYTWVAGATVATSALGFGVWIHHMFATGLDPVSLAFFGGSSLLIAIPSAVSLSAWISTIWHGRPVLATPMLFMSGFILLFVMGGVTGVMTAVVPFDWQLTDTYFVVGHLHYTLAGINLFPVLGALFYWFPKITGRMLDERLGRLSFWVLFAGANLVFFPMLLVGLMGMPRRVYTYPGGLGWTLLNALATFGAFLFAAGVLTVLFNVVRALRRGPPAGPDPWGGGTLEWAAASPPSPYNFAATPVVAARYPLWAEPGVQADRAHAFAPAAGPALAPAAAPGTAAPSPSFAPTSVPSVDPAEGRAVLVTSMSAANPKGVLHLPDDTTLPLLTALSLTAVAYGLLGVPALTVVGIVGAAACVVAWLWPVAASPGPVATAFGTLPRDGSGVRAAAWWGMMAFTATQAALFAYLLFAYGFLGLRASGSWPTALPPLGPATTGTVLLLLSCMAAWWASRAAARDARRTAALALAATLLLGVAVLALQAADLLRALEPATADAYGSIFAFTLGAQVAHVAVGVVVLAVGLAAYLRRRATAERPLAVQLAAFFWYFVALVWLAVYATLYLSPRL</sequence>
<feature type="transmembrane region" description="Helical" evidence="6">
    <location>
        <begin position="78"/>
        <end position="107"/>
    </location>
</feature>
<gene>
    <name evidence="9" type="ORF">AVDCRST_MAG68-4673</name>
</gene>
<dbReference type="SUPFAM" id="SSF81442">
    <property type="entry name" value="Cytochrome c oxidase subunit I-like"/>
    <property type="match status" value="1"/>
</dbReference>
<feature type="transmembrane region" description="Helical" evidence="6">
    <location>
        <begin position="119"/>
        <end position="137"/>
    </location>
</feature>
<feature type="transmembrane region" description="Helical" evidence="6">
    <location>
        <begin position="612"/>
        <end position="629"/>
    </location>
</feature>
<feature type="transmembrane region" description="Helical" evidence="6">
    <location>
        <begin position="428"/>
        <end position="453"/>
    </location>
</feature>
<dbReference type="GO" id="GO:0004129">
    <property type="term" value="F:cytochrome-c oxidase activity"/>
    <property type="evidence" value="ECO:0007669"/>
    <property type="project" value="InterPro"/>
</dbReference>
<feature type="transmembrane region" description="Helical" evidence="6">
    <location>
        <begin position="250"/>
        <end position="274"/>
    </location>
</feature>
<keyword evidence="3 6" id="KW-0812">Transmembrane</keyword>
<dbReference type="EMBL" id="CADCTW010000214">
    <property type="protein sequence ID" value="CAA9363791.1"/>
    <property type="molecule type" value="Genomic_DNA"/>
</dbReference>
<comment type="subcellular location">
    <subcellularLocation>
        <location evidence="1">Membrane</location>
        <topology evidence="1">Multi-pass membrane protein</topology>
    </subcellularLocation>
</comment>
<dbReference type="PRINTS" id="PR01165">
    <property type="entry name" value="CYCOXIDASEI"/>
</dbReference>
<dbReference type="Pfam" id="PF00115">
    <property type="entry name" value="COX1"/>
    <property type="match status" value="1"/>
</dbReference>
<keyword evidence="5 6" id="KW-0472">Membrane</keyword>
<feature type="transmembrane region" description="Helical" evidence="6">
    <location>
        <begin position="396"/>
        <end position="416"/>
    </location>
</feature>
<accession>A0A6J4MMF3</accession>
<evidence type="ECO:0000256" key="6">
    <source>
        <dbReference type="SAM" id="Phobius"/>
    </source>
</evidence>
<dbReference type="Pfam" id="PF00510">
    <property type="entry name" value="COX3"/>
    <property type="match status" value="1"/>
</dbReference>
<evidence type="ECO:0000256" key="1">
    <source>
        <dbReference type="ARBA" id="ARBA00004141"/>
    </source>
</evidence>
<evidence type="ECO:0000256" key="4">
    <source>
        <dbReference type="ARBA" id="ARBA00022989"/>
    </source>
</evidence>
<feature type="transmembrane region" description="Helical" evidence="6">
    <location>
        <begin position="321"/>
        <end position="345"/>
    </location>
</feature>
<feature type="transmembrane region" description="Helical" evidence="6">
    <location>
        <begin position="286"/>
        <end position="309"/>
    </location>
</feature>
<feature type="transmembrane region" description="Helical" evidence="6">
    <location>
        <begin position="826"/>
        <end position="849"/>
    </location>
</feature>
<feature type="transmembrane region" description="Helical" evidence="6">
    <location>
        <begin position="203"/>
        <end position="230"/>
    </location>
</feature>
<evidence type="ECO:0000256" key="2">
    <source>
        <dbReference type="ARBA" id="ARBA00022660"/>
    </source>
</evidence>
<dbReference type="PROSITE" id="PS50253">
    <property type="entry name" value="COX3"/>
    <property type="match status" value="1"/>
</dbReference>
<dbReference type="InterPro" id="IPR035973">
    <property type="entry name" value="Cyt_c_oxidase_su3-like_sf"/>
</dbReference>
<dbReference type="GO" id="GO:0015990">
    <property type="term" value="P:electron transport coupled proton transport"/>
    <property type="evidence" value="ECO:0007669"/>
    <property type="project" value="TreeGrafter"/>
</dbReference>
<feature type="transmembrane region" description="Helical" evidence="6">
    <location>
        <begin position="750"/>
        <end position="767"/>
    </location>
</feature>
<dbReference type="GO" id="GO:0022904">
    <property type="term" value="P:respiratory electron transport chain"/>
    <property type="evidence" value="ECO:0007669"/>
    <property type="project" value="InterPro"/>
</dbReference>
<feature type="domain" description="Cytochrome oxidase subunit I profile" evidence="8">
    <location>
        <begin position="12"/>
        <end position="533"/>
    </location>
</feature>
<evidence type="ECO:0000256" key="5">
    <source>
        <dbReference type="ARBA" id="ARBA00023136"/>
    </source>
</evidence>
<dbReference type="SUPFAM" id="SSF81452">
    <property type="entry name" value="Cytochrome c oxidase subunit III-like"/>
    <property type="match status" value="1"/>
</dbReference>
<dbReference type="GO" id="GO:0009060">
    <property type="term" value="P:aerobic respiration"/>
    <property type="evidence" value="ECO:0007669"/>
    <property type="project" value="InterPro"/>
</dbReference>
<dbReference type="InterPro" id="IPR013833">
    <property type="entry name" value="Cyt_c_oxidase_su3_a-hlx"/>
</dbReference>
<dbReference type="Gene3D" id="1.20.120.80">
    <property type="entry name" value="Cytochrome c oxidase, subunit III, four-helix bundle"/>
    <property type="match status" value="1"/>
</dbReference>
<feature type="transmembrane region" description="Helical" evidence="6">
    <location>
        <begin position="473"/>
        <end position="494"/>
    </location>
</feature>
<name>A0A6J4MMF3_9BACT</name>
<dbReference type="PANTHER" id="PTHR10422">
    <property type="entry name" value="CYTOCHROME C OXIDASE SUBUNIT 1"/>
    <property type="match status" value="1"/>
</dbReference>
<keyword evidence="4 6" id="KW-1133">Transmembrane helix</keyword>